<dbReference type="STRING" id="1036779.SAMN04515666_108184"/>
<organism evidence="1 2">
    <name type="scientific">Bosea lupini</name>
    <dbReference type="NCBI Taxonomy" id="1036779"/>
    <lineage>
        <taxon>Bacteria</taxon>
        <taxon>Pseudomonadati</taxon>
        <taxon>Pseudomonadota</taxon>
        <taxon>Alphaproteobacteria</taxon>
        <taxon>Hyphomicrobiales</taxon>
        <taxon>Boseaceae</taxon>
        <taxon>Bosea</taxon>
    </lineage>
</organism>
<protein>
    <submittedName>
        <fullName evidence="1">Uncharacterized protein</fullName>
    </submittedName>
</protein>
<dbReference type="Proteomes" id="UP000199664">
    <property type="component" value="Unassembled WGS sequence"/>
</dbReference>
<evidence type="ECO:0000313" key="1">
    <source>
        <dbReference type="EMBL" id="SEM21138.1"/>
    </source>
</evidence>
<reference evidence="2" key="1">
    <citation type="submission" date="2016-10" db="EMBL/GenBank/DDBJ databases">
        <authorList>
            <person name="Varghese N."/>
            <person name="Submissions S."/>
        </authorList>
    </citation>
    <scope>NUCLEOTIDE SEQUENCE [LARGE SCALE GENOMIC DNA]</scope>
    <source>
        <strain evidence="2">LMG 26383,CCUG 61248,R- 45681</strain>
    </source>
</reference>
<sequence length="128" mass="14069">MRSTSEIGFGGRAIHNSEDCLAAEARIAELAIAPIGSDEEAERVGLIDAVNAYRLKQDSPATAAMTNPITSLEQYEAATQRVTEFCSCAKGTPAADELEQLIVDIRTWETEREKQRPRYRVAAQIRDA</sequence>
<evidence type="ECO:0000313" key="2">
    <source>
        <dbReference type="Proteomes" id="UP000199664"/>
    </source>
</evidence>
<dbReference type="AlphaFoldDB" id="A0A1H7WJH7"/>
<proteinExistence type="predicted"/>
<name>A0A1H7WJH7_9HYPH</name>
<gene>
    <name evidence="1" type="ORF">SAMN04515666_108184</name>
</gene>
<dbReference type="RefSeq" id="WP_091840038.1">
    <property type="nucleotide sequence ID" value="NZ_FOAN01000008.1"/>
</dbReference>
<keyword evidence="2" id="KW-1185">Reference proteome</keyword>
<dbReference type="EMBL" id="FOAN01000008">
    <property type="protein sequence ID" value="SEM21138.1"/>
    <property type="molecule type" value="Genomic_DNA"/>
</dbReference>
<accession>A0A1H7WJH7</accession>
<dbReference type="OrthoDB" id="8163361at2"/>